<proteinExistence type="inferred from homology"/>
<keyword evidence="2" id="KW-0456">Lyase</keyword>
<dbReference type="PANTHER" id="PTHR42743">
    <property type="entry name" value="AMINO-ACID AMINOTRANSFERASE"/>
    <property type="match status" value="1"/>
</dbReference>
<keyword evidence="3" id="KW-1185">Reference proteome</keyword>
<evidence type="ECO:0000313" key="2">
    <source>
        <dbReference type="EMBL" id="TQE44479.1"/>
    </source>
</evidence>
<dbReference type="InterPro" id="IPR036038">
    <property type="entry name" value="Aminotransferase-like"/>
</dbReference>
<name>A0A540R9R2_9CORY</name>
<dbReference type="GO" id="GO:0008696">
    <property type="term" value="F:4-amino-4-deoxychorismate lyase activity"/>
    <property type="evidence" value="ECO:0007669"/>
    <property type="project" value="UniProtKB-EC"/>
</dbReference>
<dbReference type="SUPFAM" id="SSF56752">
    <property type="entry name" value="D-aminoacid aminotransferase-like PLP-dependent enzymes"/>
    <property type="match status" value="1"/>
</dbReference>
<protein>
    <submittedName>
        <fullName evidence="2">Aminodeoxychorismate lyase</fullName>
        <ecNumber evidence="2">4.1.3.38</ecNumber>
    </submittedName>
</protein>
<sequence length="277" mass="30465">MSIAPVIYVIEPFGGSIRRHNANLPLLFADDLGVTRGDGIFEAMRVEGGQAHNMERHLERFRRSAEALDLPLPTPEKWQEATKAALEEWGEAEGKCTWTLTRGRASTSIPTGWVAVEGIDAETLREREKGVKAITMERTWQLPTEFPAKTVNYAATMAALRYATKQGAQDVIYLNGAGLVLEGSRSSVVTTKGRKLRTPAAPGILPGTTQAAIFARAEADGWRCKRKEMNVDYLLGADSVWLVSSTRGPVRVTHLNGQKLPKPANVEEIRELMRSAL</sequence>
<reference evidence="2 3" key="1">
    <citation type="submission" date="2019-06" db="EMBL/GenBank/DDBJ databases">
        <title>Draft genome of C. phoceense Strain 272.</title>
        <authorList>
            <person name="Pacheco L.G.C."/>
            <person name="Barberis C.M."/>
            <person name="Almuzara M.N."/>
            <person name="Traglia G.M."/>
            <person name="Santos C.S."/>
            <person name="Rocha D.J.P.G."/>
            <person name="Aguiar E.R.G.R."/>
            <person name="Vay C.A."/>
        </authorList>
    </citation>
    <scope>NUCLEOTIDE SEQUENCE [LARGE SCALE GENOMIC DNA]</scope>
    <source>
        <strain evidence="2 3">272</strain>
    </source>
</reference>
<dbReference type="PANTHER" id="PTHR42743:SF11">
    <property type="entry name" value="AMINODEOXYCHORISMATE LYASE"/>
    <property type="match status" value="1"/>
</dbReference>
<evidence type="ECO:0000256" key="1">
    <source>
        <dbReference type="ARBA" id="ARBA00009320"/>
    </source>
</evidence>
<dbReference type="EC" id="4.1.3.38" evidence="2"/>
<dbReference type="AlphaFoldDB" id="A0A540R9R2"/>
<dbReference type="STRING" id="1686286.GCA_900092335_00348"/>
<dbReference type="EMBL" id="VHIR01000002">
    <property type="protein sequence ID" value="TQE44479.1"/>
    <property type="molecule type" value="Genomic_DNA"/>
</dbReference>
<dbReference type="InterPro" id="IPR043132">
    <property type="entry name" value="BCAT-like_C"/>
</dbReference>
<dbReference type="Gene3D" id="3.30.470.10">
    <property type="match status" value="1"/>
</dbReference>
<dbReference type="NCBIfam" id="NF005886">
    <property type="entry name" value="PRK07849.1-1"/>
    <property type="match status" value="1"/>
</dbReference>
<dbReference type="InterPro" id="IPR043131">
    <property type="entry name" value="BCAT-like_N"/>
</dbReference>
<comment type="caution">
    <text evidence="2">The sequence shown here is derived from an EMBL/GenBank/DDBJ whole genome shotgun (WGS) entry which is preliminary data.</text>
</comment>
<dbReference type="Pfam" id="PF01063">
    <property type="entry name" value="Aminotran_4"/>
    <property type="match status" value="1"/>
</dbReference>
<evidence type="ECO:0000313" key="3">
    <source>
        <dbReference type="Proteomes" id="UP000318080"/>
    </source>
</evidence>
<gene>
    <name evidence="2" type="ORF">EJK80_02585</name>
</gene>
<dbReference type="RefSeq" id="WP_141628562.1">
    <property type="nucleotide sequence ID" value="NZ_VHIR01000002.1"/>
</dbReference>
<dbReference type="Gene3D" id="3.20.10.10">
    <property type="entry name" value="D-amino Acid Aminotransferase, subunit A, domain 2"/>
    <property type="match status" value="1"/>
</dbReference>
<dbReference type="Proteomes" id="UP000318080">
    <property type="component" value="Unassembled WGS sequence"/>
</dbReference>
<dbReference type="InterPro" id="IPR001544">
    <property type="entry name" value="Aminotrans_IV"/>
</dbReference>
<dbReference type="GO" id="GO:0046394">
    <property type="term" value="P:carboxylic acid biosynthetic process"/>
    <property type="evidence" value="ECO:0007669"/>
    <property type="project" value="UniProtKB-ARBA"/>
</dbReference>
<accession>A0A540R9R2</accession>
<comment type="similarity">
    <text evidence="1">Belongs to the class-IV pyridoxal-phosphate-dependent aminotransferase family.</text>
</comment>
<dbReference type="InterPro" id="IPR050571">
    <property type="entry name" value="Class-IV_PLP-Dep_Aminotrnsfr"/>
</dbReference>
<organism evidence="2 3">
    <name type="scientific">Corynebacterium phoceense</name>
    <dbReference type="NCBI Taxonomy" id="1686286"/>
    <lineage>
        <taxon>Bacteria</taxon>
        <taxon>Bacillati</taxon>
        <taxon>Actinomycetota</taxon>
        <taxon>Actinomycetes</taxon>
        <taxon>Mycobacteriales</taxon>
        <taxon>Corynebacteriaceae</taxon>
        <taxon>Corynebacterium</taxon>
    </lineage>
</organism>
<dbReference type="GO" id="GO:0005829">
    <property type="term" value="C:cytosol"/>
    <property type="evidence" value="ECO:0007669"/>
    <property type="project" value="TreeGrafter"/>
</dbReference>